<dbReference type="AlphaFoldDB" id="A0A2R6BKL4"/>
<evidence type="ECO:0000256" key="1">
    <source>
        <dbReference type="SAM" id="Coils"/>
    </source>
</evidence>
<name>A0A2R6BKL4_9ARCH</name>
<dbReference type="Proteomes" id="UP000241972">
    <property type="component" value="Unassembled WGS sequence"/>
</dbReference>
<proteinExistence type="predicted"/>
<sequence length="93" mass="10154">MSRQPLDVNLLISTLVVWVAVAVGVVYMIVYTGVTGVVFAFVVLVVGVSVWRRVLTGSGYTDRESIQSALTDVKAQLAILNEKVDSIRKTLEE</sequence>
<feature type="transmembrane region" description="Helical" evidence="2">
    <location>
        <begin position="7"/>
        <end position="30"/>
    </location>
</feature>
<keyword evidence="2" id="KW-0812">Transmembrane</keyword>
<feature type="coiled-coil region" evidence="1">
    <location>
        <begin position="63"/>
        <end position="90"/>
    </location>
</feature>
<keyword evidence="2" id="KW-0472">Membrane</keyword>
<evidence type="ECO:0000313" key="4">
    <source>
        <dbReference type="Proteomes" id="UP000241972"/>
    </source>
</evidence>
<keyword evidence="2" id="KW-1133">Transmembrane helix</keyword>
<reference evidence="3 4" key="1">
    <citation type="submission" date="2017-04" db="EMBL/GenBank/DDBJ databases">
        <title>Novel microbial lineages endemic to geothermal iron-oxide mats fill important gaps in the evolutionary history of Archaea.</title>
        <authorList>
            <person name="Jay Z.J."/>
            <person name="Beam J.P."/>
            <person name="Dlakic M."/>
            <person name="Rusch D.B."/>
            <person name="Kozubal M.A."/>
            <person name="Inskeep W.P."/>
        </authorList>
    </citation>
    <scope>NUCLEOTIDE SEQUENCE [LARGE SCALE GENOMIC DNA]</scope>
    <source>
        <strain evidence="3">ECH_B_3</strain>
    </source>
</reference>
<comment type="caution">
    <text evidence="3">The sequence shown here is derived from an EMBL/GenBank/DDBJ whole genome shotgun (WGS) entry which is preliminary data.</text>
</comment>
<evidence type="ECO:0000313" key="3">
    <source>
        <dbReference type="EMBL" id="PSN99130.1"/>
    </source>
</evidence>
<feature type="transmembrane region" description="Helical" evidence="2">
    <location>
        <begin position="36"/>
        <end position="55"/>
    </location>
</feature>
<accession>A0A2R6BKL4</accession>
<protein>
    <submittedName>
        <fullName evidence="3">Uncharacterized protein</fullName>
    </submittedName>
</protein>
<gene>
    <name evidence="3" type="ORF">B9Q07_07910</name>
</gene>
<evidence type="ECO:0000256" key="2">
    <source>
        <dbReference type="SAM" id="Phobius"/>
    </source>
</evidence>
<organism evidence="3 4">
    <name type="scientific">Candidatus Marsarchaeota G2 archaeon ECH_B_3</name>
    <dbReference type="NCBI Taxonomy" id="1978161"/>
    <lineage>
        <taxon>Archaea</taxon>
        <taxon>Candidatus Marsarchaeota</taxon>
        <taxon>Candidatus Marsarchaeota group 2</taxon>
    </lineage>
</organism>
<keyword evidence="1" id="KW-0175">Coiled coil</keyword>
<dbReference type="EMBL" id="NEXI01000020">
    <property type="protein sequence ID" value="PSN99130.1"/>
    <property type="molecule type" value="Genomic_DNA"/>
</dbReference>